<dbReference type="PANTHER" id="PTHR34406">
    <property type="entry name" value="PROTEIN YCEI"/>
    <property type="match status" value="1"/>
</dbReference>
<accession>A0A5B8YK23</accession>
<reference evidence="2 3" key="1">
    <citation type="submission" date="2019-08" db="EMBL/GenBank/DDBJ databases">
        <title>Antarcticibacterium arcticum sp. nov., a bacterium isolated from marine sediment of the Canadian Beaufort Sea.</title>
        <authorList>
            <person name="Lee Y.M."/>
            <person name="Baek K."/>
            <person name="Lee D.-H."/>
            <person name="Shin S.C."/>
            <person name="Jin Y.K."/>
            <person name="Park Y."/>
        </authorList>
    </citation>
    <scope>NUCLEOTIDE SEQUENCE [LARGE SCALE GENOMIC DNA]</scope>
    <source>
        <strain evidence="2 3">PAMC 28998</strain>
    </source>
</reference>
<sequence length="210" mass="23546">MNKILLILISSLVVVSCVGKHKSESQSVNISEQVRSPLEISGDTANVNPSHSKILWKGTKMHGTGKHEGDIALKTGYFITQNGQLKGGEFIVDMQTIEVTDIPKHDPVPRNNLKNHLKNSDFFDVDKFPTSIFQITEIKNFSKDSINVSGNLTIKGITNGIEFSALINENKFTSRFTFNRFDWNIAYEGSWADKTLVDKDIELTIEIVME</sequence>
<dbReference type="AlphaFoldDB" id="A0A5B8YK23"/>
<dbReference type="OrthoDB" id="951410at2"/>
<feature type="domain" description="Lipid/polyisoprenoid-binding YceI-like" evidence="1">
    <location>
        <begin position="44"/>
        <end position="210"/>
    </location>
</feature>
<dbReference type="EMBL" id="CP042476">
    <property type="protein sequence ID" value="QED38084.1"/>
    <property type="molecule type" value="Genomic_DNA"/>
</dbReference>
<dbReference type="RefSeq" id="WP_146834494.1">
    <property type="nucleotide sequence ID" value="NZ_CP042476.1"/>
</dbReference>
<dbReference type="Gene3D" id="2.40.128.110">
    <property type="entry name" value="Lipid/polyisoprenoid-binding, YceI-like"/>
    <property type="match status" value="1"/>
</dbReference>
<gene>
    <name evidence="2" type="ORF">FK178_10270</name>
</gene>
<proteinExistence type="predicted"/>
<dbReference type="InterPro" id="IPR007372">
    <property type="entry name" value="Lipid/polyisoprenoid-bd_YceI"/>
</dbReference>
<dbReference type="Pfam" id="PF04264">
    <property type="entry name" value="YceI"/>
    <property type="match status" value="1"/>
</dbReference>
<evidence type="ECO:0000259" key="1">
    <source>
        <dbReference type="SMART" id="SM00867"/>
    </source>
</evidence>
<dbReference type="KEGG" id="anp:FK178_10270"/>
<evidence type="ECO:0000313" key="3">
    <source>
        <dbReference type="Proteomes" id="UP000321954"/>
    </source>
</evidence>
<name>A0A5B8YK23_9FLAO</name>
<dbReference type="Proteomes" id="UP000321954">
    <property type="component" value="Chromosome"/>
</dbReference>
<dbReference type="PROSITE" id="PS51257">
    <property type="entry name" value="PROKAR_LIPOPROTEIN"/>
    <property type="match status" value="1"/>
</dbReference>
<protein>
    <submittedName>
        <fullName evidence="2">YceI family protein</fullName>
    </submittedName>
</protein>
<dbReference type="SMART" id="SM00867">
    <property type="entry name" value="YceI"/>
    <property type="match status" value="1"/>
</dbReference>
<dbReference type="SUPFAM" id="SSF101874">
    <property type="entry name" value="YceI-like"/>
    <property type="match status" value="1"/>
</dbReference>
<evidence type="ECO:0000313" key="2">
    <source>
        <dbReference type="EMBL" id="QED38084.1"/>
    </source>
</evidence>
<keyword evidence="3" id="KW-1185">Reference proteome</keyword>
<dbReference type="InterPro" id="IPR036761">
    <property type="entry name" value="TTHA0802/YceI-like_sf"/>
</dbReference>
<organism evidence="2 3">
    <name type="scientific">Antarcticibacterium arcticum</name>
    <dbReference type="NCBI Taxonomy" id="2585771"/>
    <lineage>
        <taxon>Bacteria</taxon>
        <taxon>Pseudomonadati</taxon>
        <taxon>Bacteroidota</taxon>
        <taxon>Flavobacteriia</taxon>
        <taxon>Flavobacteriales</taxon>
        <taxon>Flavobacteriaceae</taxon>
        <taxon>Antarcticibacterium</taxon>
    </lineage>
</organism>
<dbReference type="PANTHER" id="PTHR34406:SF1">
    <property type="entry name" value="PROTEIN YCEI"/>
    <property type="match status" value="1"/>
</dbReference>